<dbReference type="SMART" id="SM00448">
    <property type="entry name" value="REC"/>
    <property type="match status" value="1"/>
</dbReference>
<evidence type="ECO:0000259" key="11">
    <source>
        <dbReference type="PROSITE" id="PS50110"/>
    </source>
</evidence>
<dbReference type="GO" id="GO:0000155">
    <property type="term" value="F:phosphorelay sensor kinase activity"/>
    <property type="evidence" value="ECO:0007669"/>
    <property type="project" value="InterPro"/>
</dbReference>
<evidence type="ECO:0000256" key="6">
    <source>
        <dbReference type="ARBA" id="ARBA00023163"/>
    </source>
</evidence>
<dbReference type="SUPFAM" id="SSF52172">
    <property type="entry name" value="CheY-like"/>
    <property type="match status" value="1"/>
</dbReference>
<dbReference type="Gene3D" id="1.10.287.130">
    <property type="match status" value="1"/>
</dbReference>
<dbReference type="InterPro" id="IPR004358">
    <property type="entry name" value="Sig_transdc_His_kin-like_C"/>
</dbReference>
<dbReference type="Proteomes" id="UP001139344">
    <property type="component" value="Unassembled WGS sequence"/>
</dbReference>
<dbReference type="EC" id="2.7.13.3" evidence="2"/>
<dbReference type="InterPro" id="IPR013783">
    <property type="entry name" value="Ig-like_fold"/>
</dbReference>
<dbReference type="PRINTS" id="PR00344">
    <property type="entry name" value="BCTRLSENSOR"/>
</dbReference>
<evidence type="ECO:0000259" key="10">
    <source>
        <dbReference type="PROSITE" id="PS50109"/>
    </source>
</evidence>
<dbReference type="InterPro" id="IPR018060">
    <property type="entry name" value="HTH_AraC"/>
</dbReference>
<keyword evidence="3 7" id="KW-0597">Phosphoprotein</keyword>
<dbReference type="PANTHER" id="PTHR43547">
    <property type="entry name" value="TWO-COMPONENT HISTIDINE KINASE"/>
    <property type="match status" value="1"/>
</dbReference>
<dbReference type="SUPFAM" id="SSF47384">
    <property type="entry name" value="Homodimeric domain of signal transducing histidine kinase"/>
    <property type="match status" value="1"/>
</dbReference>
<dbReference type="Pfam" id="PF07494">
    <property type="entry name" value="Reg_prop"/>
    <property type="match status" value="4"/>
</dbReference>
<evidence type="ECO:0000256" key="7">
    <source>
        <dbReference type="PROSITE-ProRule" id="PRU00169"/>
    </source>
</evidence>
<dbReference type="SMART" id="SM00387">
    <property type="entry name" value="HATPase_c"/>
    <property type="match status" value="1"/>
</dbReference>
<dbReference type="PROSITE" id="PS00041">
    <property type="entry name" value="HTH_ARAC_FAMILY_1"/>
    <property type="match status" value="1"/>
</dbReference>
<dbReference type="SUPFAM" id="SSF63829">
    <property type="entry name" value="Calcium-dependent phosphotriesterase"/>
    <property type="match status" value="4"/>
</dbReference>
<dbReference type="InterPro" id="IPR003661">
    <property type="entry name" value="HisK_dim/P_dom"/>
</dbReference>
<dbReference type="GO" id="GO:0003700">
    <property type="term" value="F:DNA-binding transcription factor activity"/>
    <property type="evidence" value="ECO:0007669"/>
    <property type="project" value="InterPro"/>
</dbReference>
<evidence type="ECO:0000313" key="13">
    <source>
        <dbReference type="Proteomes" id="UP001139344"/>
    </source>
</evidence>
<dbReference type="InterPro" id="IPR005467">
    <property type="entry name" value="His_kinase_dom"/>
</dbReference>
<evidence type="ECO:0000256" key="3">
    <source>
        <dbReference type="ARBA" id="ARBA00022553"/>
    </source>
</evidence>
<dbReference type="Gene3D" id="2.60.40.10">
    <property type="entry name" value="Immunoglobulins"/>
    <property type="match status" value="1"/>
</dbReference>
<comment type="caution">
    <text evidence="12">The sequence shown here is derived from an EMBL/GenBank/DDBJ whole genome shotgun (WGS) entry which is preliminary data.</text>
</comment>
<keyword evidence="8" id="KW-1133">Transmembrane helix</keyword>
<evidence type="ECO:0000256" key="2">
    <source>
        <dbReference type="ARBA" id="ARBA00012438"/>
    </source>
</evidence>
<dbReference type="Gene3D" id="2.130.10.10">
    <property type="entry name" value="YVTN repeat-like/Quinoprotein amine dehydrogenase"/>
    <property type="match status" value="2"/>
</dbReference>
<comment type="catalytic activity">
    <reaction evidence="1">
        <text>ATP + protein L-histidine = ADP + protein N-phospho-L-histidine.</text>
        <dbReference type="EC" id="2.7.13.3"/>
    </reaction>
</comment>
<organism evidence="12 13">
    <name type="scientific">Christiangramia crocea</name>
    <dbReference type="NCBI Taxonomy" id="2904124"/>
    <lineage>
        <taxon>Bacteria</taxon>
        <taxon>Pseudomonadati</taxon>
        <taxon>Bacteroidota</taxon>
        <taxon>Flavobacteriia</taxon>
        <taxon>Flavobacteriales</taxon>
        <taxon>Flavobacteriaceae</taxon>
        <taxon>Christiangramia</taxon>
    </lineage>
</organism>
<dbReference type="PROSITE" id="PS01124">
    <property type="entry name" value="HTH_ARAC_FAMILY_2"/>
    <property type="match status" value="1"/>
</dbReference>
<dbReference type="Pfam" id="PF00512">
    <property type="entry name" value="HisKA"/>
    <property type="match status" value="1"/>
</dbReference>
<accession>A0A9X1UYP4</accession>
<dbReference type="Gene3D" id="3.40.50.2300">
    <property type="match status" value="1"/>
</dbReference>
<keyword evidence="8" id="KW-0472">Membrane</keyword>
<dbReference type="InterPro" id="IPR036097">
    <property type="entry name" value="HisK_dim/P_sf"/>
</dbReference>
<sequence>MIKNKSIEDSLQFHLLDVSSGLSHNFINDIKQDSLGFIWIATIDGLNRYDGNNFVQFKKHLGSPSVSLANNYVQQLKMHKSHELLIATDAGLVIYNFKKDSFKLIDTEDGLINNSVSSTTMGPDGHPVIGTYRGGIQFADDNWDLKTLQEKFGRNINLTSDEISSMELQHDSLLWIGTYDNGLNKINLQNAEITHLFSEANSNLPAVINSLYEDIDGNLWIGTRNGLQIITKGNDTIRVNRAISGPDGLSDDDVLCFEEDRKGNMWIGTRNGGLNILEKSSLFDNNTNLRIRWYLPESDGSSVFNRTVSVITMDRNHNMWIGTPTGINYVNPQGEPVRLLVHNRDKESISHDRIGALAKSKNNKVWIGTDGGGLDLYDPQTGHIRNYSHNELDSRSLSNNYILSILEDSKNRVWVGTYQGGLNRLDPKTGNSRHYLQGPVGKGSDVRDVFESGKGTIWVGTNRGGLFRYLESQDKFEYIEELGKIDIRSIDEDKNGNLWLGSFGSGLIRYNPDAGNSQYYNQDNTEGLNSDVIFSVLVLQNGEVLAGTRYGGLLRFNPETEKILSFTEAEGLSNNSVNSLIQEDETYVWMGTYKGINRYNVKTNAILDVSTLNNIQSGEFNIGVALKNTSGNLFFGGNNGLNILDPDHFRTLEQDYYLFFKGLKVLNELVNVNASEDNSILRETILYQDEIRLKHYQNSFSVEFAALKYPEARNLTYSYKLENYNDYWIEQDAGIANFTSVPPGEYTLKVKTNSGFDTENNKELKITIFPPFWKTIPAYILYIIAGVILIWISFRYYSERVYLKNSLLFEKKERQLEQDLNEERFRFFTAFSHELKTPLTLILAPVENLLSENQNKKLKNDLLFIQRNAKRLHRSINKLLEFRKAEEGLSQLNKRENDLSGNLKRWIENYLPLAKEKNISLEYLLPADKKMFYIDIEKVEVIVNNLLSNAIKYCQKGGEVKVELICDDRKFQIIVSDTGTGIDARELSHIFDWYYRSNSNIRKKGTGIGLALSKRFAELHAGTIEAESRPQEKTVFTLTIPEVEIKEISEEFNEVEEKVMTKLTAVFDNNKTQTQIASLNSQENRQLILIIDDNEEILNFLNGIFKEEYDVLHSMNGKEGIIKASKYVPDLIISDVMMPEKNGIDLCSELKQQHSTSHIPVILLTAKGNVESITNGYEKGADDYIVKPFNPKLLKTRVENLLVSRQRLQDYFKGGTGTGKVSKEEDKHSTLLNKEKEFLTELNYIILTHISEGTDNVEMISQDIGMSRTSLYRKLRAITGLNINEYIRNLKIEKAAKLIKNENFSVSQASYEVGFNNIKYFRKIFKEKYGKTPREFKS</sequence>
<dbReference type="PROSITE" id="PS50110">
    <property type="entry name" value="RESPONSE_REGULATORY"/>
    <property type="match status" value="1"/>
</dbReference>
<protein>
    <recommendedName>
        <fullName evidence="2">histidine kinase</fullName>
        <ecNumber evidence="2">2.7.13.3</ecNumber>
    </recommendedName>
</protein>
<dbReference type="EMBL" id="JAJSON010000025">
    <property type="protein sequence ID" value="MCG9972847.1"/>
    <property type="molecule type" value="Genomic_DNA"/>
</dbReference>
<dbReference type="InterPro" id="IPR003594">
    <property type="entry name" value="HATPase_dom"/>
</dbReference>
<keyword evidence="4" id="KW-0805">Transcription regulation</keyword>
<dbReference type="Gene3D" id="3.30.565.10">
    <property type="entry name" value="Histidine kinase-like ATPase, C-terminal domain"/>
    <property type="match status" value="1"/>
</dbReference>
<dbReference type="RefSeq" id="WP_240100199.1">
    <property type="nucleotide sequence ID" value="NZ_JAJSON010000025.1"/>
</dbReference>
<dbReference type="PROSITE" id="PS50109">
    <property type="entry name" value="HIS_KIN"/>
    <property type="match status" value="1"/>
</dbReference>
<dbReference type="Pfam" id="PF02518">
    <property type="entry name" value="HATPase_c"/>
    <property type="match status" value="1"/>
</dbReference>
<dbReference type="SUPFAM" id="SSF55874">
    <property type="entry name" value="ATPase domain of HSP90 chaperone/DNA topoisomerase II/histidine kinase"/>
    <property type="match status" value="1"/>
</dbReference>
<dbReference type="InterPro" id="IPR036890">
    <property type="entry name" value="HATPase_C_sf"/>
</dbReference>
<proteinExistence type="predicted"/>
<feature type="domain" description="HTH araC/xylS-type" evidence="9">
    <location>
        <begin position="1240"/>
        <end position="1338"/>
    </location>
</feature>
<dbReference type="InterPro" id="IPR011110">
    <property type="entry name" value="Reg_prop"/>
</dbReference>
<name>A0A9X1UYP4_9FLAO</name>
<dbReference type="InterPro" id="IPR009057">
    <property type="entry name" value="Homeodomain-like_sf"/>
</dbReference>
<feature type="transmembrane region" description="Helical" evidence="8">
    <location>
        <begin position="779"/>
        <end position="797"/>
    </location>
</feature>
<keyword evidence="13" id="KW-1185">Reference proteome</keyword>
<dbReference type="Pfam" id="PF00072">
    <property type="entry name" value="Response_reg"/>
    <property type="match status" value="1"/>
</dbReference>
<dbReference type="GO" id="GO:0043565">
    <property type="term" value="F:sequence-specific DNA binding"/>
    <property type="evidence" value="ECO:0007669"/>
    <property type="project" value="InterPro"/>
</dbReference>
<dbReference type="CDD" id="cd00082">
    <property type="entry name" value="HisKA"/>
    <property type="match status" value="1"/>
</dbReference>
<evidence type="ECO:0000256" key="8">
    <source>
        <dbReference type="SAM" id="Phobius"/>
    </source>
</evidence>
<gene>
    <name evidence="12" type="ORF">LU635_14445</name>
</gene>
<dbReference type="SUPFAM" id="SSF46689">
    <property type="entry name" value="Homeodomain-like"/>
    <property type="match status" value="1"/>
</dbReference>
<feature type="domain" description="Histidine kinase" evidence="10">
    <location>
        <begin position="830"/>
        <end position="1044"/>
    </location>
</feature>
<dbReference type="InterPro" id="IPR011123">
    <property type="entry name" value="Y_Y_Y"/>
</dbReference>
<reference evidence="12" key="1">
    <citation type="submission" date="2021-12" db="EMBL/GenBank/DDBJ databases">
        <title>Description of Gramella crocea sp. nov., a new bacterium isolated from activated sludge.</title>
        <authorList>
            <person name="Zhang X."/>
        </authorList>
    </citation>
    <scope>NUCLEOTIDE SEQUENCE</scope>
    <source>
        <strain evidence="12">YB25</strain>
    </source>
</reference>
<feature type="domain" description="Response regulatory" evidence="11">
    <location>
        <begin position="1087"/>
        <end position="1202"/>
    </location>
</feature>
<evidence type="ECO:0000256" key="1">
    <source>
        <dbReference type="ARBA" id="ARBA00000085"/>
    </source>
</evidence>
<keyword evidence="5" id="KW-0238">DNA-binding</keyword>
<dbReference type="Pfam" id="PF07495">
    <property type="entry name" value="Y_Y_Y"/>
    <property type="match status" value="1"/>
</dbReference>
<dbReference type="SMART" id="SM00342">
    <property type="entry name" value="HTH_ARAC"/>
    <property type="match status" value="1"/>
</dbReference>
<dbReference type="InterPro" id="IPR011006">
    <property type="entry name" value="CheY-like_superfamily"/>
</dbReference>
<evidence type="ECO:0000259" key="9">
    <source>
        <dbReference type="PROSITE" id="PS01124"/>
    </source>
</evidence>
<feature type="modified residue" description="4-aspartylphosphate" evidence="7">
    <location>
        <position position="1135"/>
    </location>
</feature>
<dbReference type="CDD" id="cd17574">
    <property type="entry name" value="REC_OmpR"/>
    <property type="match status" value="1"/>
</dbReference>
<dbReference type="InterPro" id="IPR018062">
    <property type="entry name" value="HTH_AraC-typ_CS"/>
</dbReference>
<keyword evidence="8" id="KW-0812">Transmembrane</keyword>
<dbReference type="PANTHER" id="PTHR43547:SF2">
    <property type="entry name" value="HYBRID SIGNAL TRANSDUCTION HISTIDINE KINASE C"/>
    <property type="match status" value="1"/>
</dbReference>
<dbReference type="Gene3D" id="1.10.10.60">
    <property type="entry name" value="Homeodomain-like"/>
    <property type="match status" value="1"/>
</dbReference>
<dbReference type="SMART" id="SM00388">
    <property type="entry name" value="HisKA"/>
    <property type="match status" value="1"/>
</dbReference>
<evidence type="ECO:0000313" key="12">
    <source>
        <dbReference type="EMBL" id="MCG9972847.1"/>
    </source>
</evidence>
<dbReference type="InterPro" id="IPR015943">
    <property type="entry name" value="WD40/YVTN_repeat-like_dom_sf"/>
</dbReference>
<evidence type="ECO:0000256" key="4">
    <source>
        <dbReference type="ARBA" id="ARBA00023015"/>
    </source>
</evidence>
<dbReference type="InterPro" id="IPR001789">
    <property type="entry name" value="Sig_transdc_resp-reg_receiver"/>
</dbReference>
<keyword evidence="6" id="KW-0804">Transcription</keyword>
<dbReference type="Pfam" id="PF12833">
    <property type="entry name" value="HTH_18"/>
    <property type="match status" value="1"/>
</dbReference>
<evidence type="ECO:0000256" key="5">
    <source>
        <dbReference type="ARBA" id="ARBA00023125"/>
    </source>
</evidence>